<keyword evidence="2" id="KW-1185">Reference proteome</keyword>
<organism evidence="1 2">
    <name type="scientific">Abditibacterium utsteinense</name>
    <dbReference type="NCBI Taxonomy" id="1960156"/>
    <lineage>
        <taxon>Bacteria</taxon>
        <taxon>Pseudomonadati</taxon>
        <taxon>Abditibacteriota</taxon>
        <taxon>Abditibacteriia</taxon>
        <taxon>Abditibacteriales</taxon>
        <taxon>Abditibacteriaceae</taxon>
        <taxon>Abditibacterium</taxon>
    </lineage>
</organism>
<reference evidence="1 2" key="1">
    <citation type="journal article" date="2018" name="Syst. Appl. Microbiol.">
        <title>Abditibacterium utsteinense sp. nov., the first cultivated member of candidate phylum FBP, isolated from ice-free Antarctic soil samples.</title>
        <authorList>
            <person name="Tahon G."/>
            <person name="Tytgat B."/>
            <person name="Lebbe L."/>
            <person name="Carlier A."/>
            <person name="Willems A."/>
        </authorList>
    </citation>
    <scope>NUCLEOTIDE SEQUENCE [LARGE SCALE GENOMIC DNA]</scope>
    <source>
        <strain evidence="1 2">LMG 29911</strain>
    </source>
</reference>
<proteinExistence type="predicted"/>
<dbReference type="RefSeq" id="WP_157947731.1">
    <property type="nucleotide sequence ID" value="NZ_NIGF01000024.1"/>
</dbReference>
<name>A0A2S8SPK9_9BACT</name>
<dbReference type="EMBL" id="NIGF01000024">
    <property type="protein sequence ID" value="PQV62714.1"/>
    <property type="molecule type" value="Genomic_DNA"/>
</dbReference>
<dbReference type="AlphaFoldDB" id="A0A2S8SPK9"/>
<evidence type="ECO:0000313" key="2">
    <source>
        <dbReference type="Proteomes" id="UP000237684"/>
    </source>
</evidence>
<evidence type="ECO:0000313" key="1">
    <source>
        <dbReference type="EMBL" id="PQV62714.1"/>
    </source>
</evidence>
<comment type="caution">
    <text evidence="1">The sequence shown here is derived from an EMBL/GenBank/DDBJ whole genome shotgun (WGS) entry which is preliminary data.</text>
</comment>
<gene>
    <name evidence="1" type="ORF">B1R32_12430</name>
</gene>
<sequence length="148" mass="15970">MSLVPCPGYHTIQLHQLAIGFLFCQCHARVVNAFLLRFAGALRLGEFGLLALLDRLSTGRLLELDLLVERANDLLVFADQVTHFVVGCVHRRELGLASRPTHALVDPIGDGVGVGVIDDEEIVVAVHAQPASGSLIFGVRSPVDDEPL</sequence>
<dbReference type="Proteomes" id="UP000237684">
    <property type="component" value="Unassembled WGS sequence"/>
</dbReference>
<dbReference type="InParanoid" id="A0A2S8SPK9"/>
<protein>
    <submittedName>
        <fullName evidence="1">Uncharacterized protein</fullName>
    </submittedName>
</protein>
<accession>A0A2S8SPK9</accession>